<dbReference type="PROSITE" id="PS50929">
    <property type="entry name" value="ABC_TM1F"/>
    <property type="match status" value="1"/>
</dbReference>
<dbReference type="AlphaFoldDB" id="A0A4Q0AKA1"/>
<dbReference type="PROSITE" id="PS50893">
    <property type="entry name" value="ABC_TRANSPORTER_2"/>
    <property type="match status" value="1"/>
</dbReference>
<accession>A0A4Q0AKA1</accession>
<keyword evidence="2" id="KW-0813">Transport</keyword>
<keyword evidence="8 9" id="KW-0472">Membrane</keyword>
<evidence type="ECO:0000256" key="7">
    <source>
        <dbReference type="ARBA" id="ARBA00022989"/>
    </source>
</evidence>
<evidence type="ECO:0000259" key="11">
    <source>
        <dbReference type="PROSITE" id="PS50929"/>
    </source>
</evidence>
<dbReference type="GO" id="GO:0015421">
    <property type="term" value="F:ABC-type oligopeptide transporter activity"/>
    <property type="evidence" value="ECO:0007669"/>
    <property type="project" value="TreeGrafter"/>
</dbReference>
<dbReference type="InterPro" id="IPR027417">
    <property type="entry name" value="P-loop_NTPase"/>
</dbReference>
<dbReference type="Proteomes" id="UP000289269">
    <property type="component" value="Unassembled WGS sequence"/>
</dbReference>
<keyword evidence="5" id="KW-0547">Nucleotide-binding</keyword>
<organism evidence="12 13">
    <name type="scientific">Candidatus Chaera renei</name>
    <dbReference type="NCBI Taxonomy" id="2506947"/>
    <lineage>
        <taxon>Bacteria</taxon>
        <taxon>Candidatus Saccharimonadota</taxon>
        <taxon>Candidatus Saccharimonadia</taxon>
        <taxon>Candidatus Saccharimonadales</taxon>
        <taxon>Candidatus Saccharimonadaceae</taxon>
        <taxon>Candidatus Chaera</taxon>
    </lineage>
</organism>
<dbReference type="GO" id="GO:0016887">
    <property type="term" value="F:ATP hydrolysis activity"/>
    <property type="evidence" value="ECO:0007669"/>
    <property type="project" value="InterPro"/>
</dbReference>
<feature type="transmembrane region" description="Helical" evidence="9">
    <location>
        <begin position="65"/>
        <end position="85"/>
    </location>
</feature>
<dbReference type="SUPFAM" id="SSF52540">
    <property type="entry name" value="P-loop containing nucleoside triphosphate hydrolases"/>
    <property type="match status" value="1"/>
</dbReference>
<dbReference type="InterPro" id="IPR003593">
    <property type="entry name" value="AAA+_ATPase"/>
</dbReference>
<dbReference type="GO" id="GO:0005886">
    <property type="term" value="C:plasma membrane"/>
    <property type="evidence" value="ECO:0007669"/>
    <property type="project" value="UniProtKB-SubCell"/>
</dbReference>
<dbReference type="SUPFAM" id="SSF90123">
    <property type="entry name" value="ABC transporter transmembrane region"/>
    <property type="match status" value="1"/>
</dbReference>
<dbReference type="Pfam" id="PF00005">
    <property type="entry name" value="ABC_tran"/>
    <property type="match status" value="1"/>
</dbReference>
<protein>
    <submittedName>
        <fullName evidence="12">ABC transporter ATP-binding protein</fullName>
    </submittedName>
</protein>
<dbReference type="PROSITE" id="PS00211">
    <property type="entry name" value="ABC_TRANSPORTER_1"/>
    <property type="match status" value="1"/>
</dbReference>
<comment type="caution">
    <text evidence="12">The sequence shown here is derived from an EMBL/GenBank/DDBJ whole genome shotgun (WGS) entry which is preliminary data.</text>
</comment>
<dbReference type="FunFam" id="3.40.50.300:FF:000221">
    <property type="entry name" value="Multidrug ABC transporter ATP-binding protein"/>
    <property type="match status" value="1"/>
</dbReference>
<evidence type="ECO:0000256" key="1">
    <source>
        <dbReference type="ARBA" id="ARBA00004651"/>
    </source>
</evidence>
<evidence type="ECO:0000256" key="8">
    <source>
        <dbReference type="ARBA" id="ARBA00023136"/>
    </source>
</evidence>
<dbReference type="Gene3D" id="3.40.50.300">
    <property type="entry name" value="P-loop containing nucleotide triphosphate hydrolases"/>
    <property type="match status" value="1"/>
</dbReference>
<dbReference type="InterPro" id="IPR011527">
    <property type="entry name" value="ABC1_TM_dom"/>
</dbReference>
<dbReference type="PANTHER" id="PTHR43394:SF1">
    <property type="entry name" value="ATP-BINDING CASSETTE SUB-FAMILY B MEMBER 10, MITOCHONDRIAL"/>
    <property type="match status" value="1"/>
</dbReference>
<evidence type="ECO:0000256" key="9">
    <source>
        <dbReference type="SAM" id="Phobius"/>
    </source>
</evidence>
<dbReference type="InterPro" id="IPR003439">
    <property type="entry name" value="ABC_transporter-like_ATP-bd"/>
</dbReference>
<evidence type="ECO:0000256" key="5">
    <source>
        <dbReference type="ARBA" id="ARBA00022741"/>
    </source>
</evidence>
<dbReference type="Gene3D" id="1.20.1560.10">
    <property type="entry name" value="ABC transporter type 1, transmembrane domain"/>
    <property type="match status" value="1"/>
</dbReference>
<dbReference type="GO" id="GO:0005524">
    <property type="term" value="F:ATP binding"/>
    <property type="evidence" value="ECO:0007669"/>
    <property type="project" value="UniProtKB-KW"/>
</dbReference>
<keyword evidence="3" id="KW-1003">Cell membrane</keyword>
<proteinExistence type="predicted"/>
<keyword evidence="4 9" id="KW-0812">Transmembrane</keyword>
<feature type="domain" description="ABC transmembrane type-1" evidence="11">
    <location>
        <begin position="25"/>
        <end position="319"/>
    </location>
</feature>
<dbReference type="InterPro" id="IPR017871">
    <property type="entry name" value="ABC_transporter-like_CS"/>
</dbReference>
<comment type="subcellular location">
    <subcellularLocation>
        <location evidence="1">Cell membrane</location>
        <topology evidence="1">Multi-pass membrane protein</topology>
    </subcellularLocation>
</comment>
<keyword evidence="7 9" id="KW-1133">Transmembrane helix</keyword>
<keyword evidence="6 12" id="KW-0067">ATP-binding</keyword>
<feature type="domain" description="ABC transporter" evidence="10">
    <location>
        <begin position="343"/>
        <end position="583"/>
    </location>
</feature>
<name>A0A4Q0AKA1_9BACT</name>
<dbReference type="InterPro" id="IPR036640">
    <property type="entry name" value="ABC1_TM_sf"/>
</dbReference>
<evidence type="ECO:0000256" key="4">
    <source>
        <dbReference type="ARBA" id="ARBA00022692"/>
    </source>
</evidence>
<evidence type="ECO:0000313" key="12">
    <source>
        <dbReference type="EMBL" id="RWZ79422.1"/>
    </source>
</evidence>
<evidence type="ECO:0000256" key="6">
    <source>
        <dbReference type="ARBA" id="ARBA00022840"/>
    </source>
</evidence>
<dbReference type="PANTHER" id="PTHR43394">
    <property type="entry name" value="ATP-DEPENDENT PERMEASE MDL1, MITOCHONDRIAL"/>
    <property type="match status" value="1"/>
</dbReference>
<evidence type="ECO:0000256" key="3">
    <source>
        <dbReference type="ARBA" id="ARBA00022475"/>
    </source>
</evidence>
<keyword evidence="13" id="KW-1185">Reference proteome</keyword>
<dbReference type="EMBL" id="SCKW01000013">
    <property type="protein sequence ID" value="RWZ79422.1"/>
    <property type="molecule type" value="Genomic_DNA"/>
</dbReference>
<reference evidence="12" key="1">
    <citation type="submission" date="2019-01" db="EMBL/GenBank/DDBJ databases">
        <title>Genomic signatures and co-occurrence patterns of the ultra-small Saccharimodia (Patescibacteria phylum) suggest a symbiotic lifestyle.</title>
        <authorList>
            <person name="Lemos L."/>
            <person name="Medeiros J."/>
            <person name="Andreote F."/>
            <person name="Fernandes G."/>
            <person name="Varani A."/>
            <person name="Oliveira G."/>
            <person name="Pylro V."/>
        </authorList>
    </citation>
    <scope>NUCLEOTIDE SEQUENCE [LARGE SCALE GENOMIC DNA]</scope>
    <source>
        <strain evidence="12">AMD01</strain>
    </source>
</reference>
<sequence length="589" mass="65897">MKQKYLRPIVWIVKLQWQASRLSFAWGIFSSAVAGLRPIAQTYALAKLLASVGAAALQQADARPVYLWLLALLAIELVGQVVTSIDRIARDRFQQKVHLAADQQFFTKIYELSQQQFDDEQFNTKLDRARDSLYQIGRTLDEVYWAASLLTTFIGSMAAIWVIAPTVGGIIILAILPAALLQIRQNRRREAVYRQMEPIDRVAFRTRWMLIDPNFMPEVRLMNAFKKMAAAWRSHTRKSQDIVYKNDKSMLKYDLITEAVQPLVSFGANVYFFKLLLAGSIGLDRFIFLRGMLEQAVASAGSVSLAVRRLHELLINLQNFNEIYDTPPAIPNGSTAVARPLTIEFKRVSFAYPGADRLALDDVSFVITPGSRLALVGENGAGKSTVIKLLLRQYLPVSGTILVNGTDIKDVEIESYYGAISSLSQDFLLIDHLPIRDNLTIGLPGGASDDEIYAATDLVGATEFIQKLPHRLSTRLDNSFDDGSNLSGGQRQRLAVARALLRNGDIMLLDEPTSAIDAKAEYMIFNNIYKSHAGKTTLIVSHRFSTVRRADTIIVMEQGKITERGTHEELLKRGGLYKEMFEAQAEGYK</sequence>
<evidence type="ECO:0000313" key="13">
    <source>
        <dbReference type="Proteomes" id="UP000289269"/>
    </source>
</evidence>
<feature type="transmembrane region" description="Helical" evidence="9">
    <location>
        <begin position="167"/>
        <end position="184"/>
    </location>
</feature>
<evidence type="ECO:0000256" key="2">
    <source>
        <dbReference type="ARBA" id="ARBA00022448"/>
    </source>
</evidence>
<evidence type="ECO:0000259" key="10">
    <source>
        <dbReference type="PROSITE" id="PS50893"/>
    </source>
</evidence>
<dbReference type="SMART" id="SM00382">
    <property type="entry name" value="AAA"/>
    <property type="match status" value="1"/>
</dbReference>
<gene>
    <name evidence="12" type="ORF">EOT04_01740</name>
</gene>
<dbReference type="InterPro" id="IPR039421">
    <property type="entry name" value="Type_1_exporter"/>
</dbReference>